<protein>
    <submittedName>
        <fullName evidence="5">LILRB4 isoform 9</fullName>
    </submittedName>
</protein>
<dbReference type="PANTHER" id="PTHR11738">
    <property type="entry name" value="MHC CLASS I NK CELL RECEPTOR"/>
    <property type="match status" value="1"/>
</dbReference>
<evidence type="ECO:0000256" key="2">
    <source>
        <dbReference type="ARBA" id="ARBA00023157"/>
    </source>
</evidence>
<evidence type="ECO:0000256" key="3">
    <source>
        <dbReference type="ARBA" id="ARBA00023319"/>
    </source>
</evidence>
<proteinExistence type="predicted"/>
<gene>
    <name evidence="5" type="ORF">CR201_G0053780</name>
</gene>
<dbReference type="InterPro" id="IPR036179">
    <property type="entry name" value="Ig-like_dom_sf"/>
</dbReference>
<dbReference type="FunFam" id="2.60.40.10:FF:000049">
    <property type="entry name" value="Leukocyte immunoglobulin-like receptor subfamily B member 1"/>
    <property type="match status" value="1"/>
</dbReference>
<dbReference type="PANTHER" id="PTHR11738:SF187">
    <property type="entry name" value="LEUKOCYTE IMMUNOGLOBULIN-LIKE RECEPTOR SUBFAMILY A MEMBER 6-RELATED"/>
    <property type="match status" value="1"/>
</dbReference>
<keyword evidence="1" id="KW-0732">Signal</keyword>
<comment type="caution">
    <text evidence="5">The sequence shown here is derived from an EMBL/GenBank/DDBJ whole genome shotgun (WGS) entry which is preliminary data.</text>
</comment>
<dbReference type="Gene3D" id="2.60.40.10">
    <property type="entry name" value="Immunoglobulins"/>
    <property type="match status" value="1"/>
</dbReference>
<dbReference type="AlphaFoldDB" id="A0A2J8XRB7"/>
<dbReference type="EMBL" id="NDHI03003343">
    <property type="protein sequence ID" value="PNJ84569.1"/>
    <property type="molecule type" value="Genomic_DNA"/>
</dbReference>
<feature type="non-terminal residue" evidence="5">
    <location>
        <position position="131"/>
    </location>
</feature>
<dbReference type="GO" id="GO:0002764">
    <property type="term" value="P:immune response-regulating signaling pathway"/>
    <property type="evidence" value="ECO:0007669"/>
    <property type="project" value="TreeGrafter"/>
</dbReference>
<reference evidence="5" key="1">
    <citation type="submission" date="2017-12" db="EMBL/GenBank/DDBJ databases">
        <title>High-resolution comparative analysis of great ape genomes.</title>
        <authorList>
            <person name="Pollen A."/>
            <person name="Hastie A."/>
            <person name="Hormozdiari F."/>
            <person name="Dougherty M."/>
            <person name="Liu R."/>
            <person name="Chaisson M."/>
            <person name="Hoppe E."/>
            <person name="Hill C."/>
            <person name="Pang A."/>
            <person name="Hillier L."/>
            <person name="Baker C."/>
            <person name="Armstrong J."/>
            <person name="Shendure J."/>
            <person name="Paten B."/>
            <person name="Wilson R."/>
            <person name="Chao H."/>
            <person name="Schneider V."/>
            <person name="Ventura M."/>
            <person name="Kronenberg Z."/>
            <person name="Murali S."/>
            <person name="Gordon D."/>
            <person name="Cantsilieris S."/>
            <person name="Munson K."/>
            <person name="Nelson B."/>
            <person name="Raja A."/>
            <person name="Underwood J."/>
            <person name="Diekhans M."/>
            <person name="Fiddes I."/>
            <person name="Haussler D."/>
            <person name="Eichler E."/>
        </authorList>
    </citation>
    <scope>NUCLEOTIDE SEQUENCE [LARGE SCALE GENOMIC DNA]</scope>
    <source>
        <strain evidence="5">Susie</strain>
    </source>
</reference>
<evidence type="ECO:0000256" key="4">
    <source>
        <dbReference type="SAM" id="MobiDB-lite"/>
    </source>
</evidence>
<accession>A0A2J8XRB7</accession>
<evidence type="ECO:0000313" key="5">
    <source>
        <dbReference type="EMBL" id="PNJ84569.1"/>
    </source>
</evidence>
<name>A0A2J8XRB7_PONAB</name>
<dbReference type="SUPFAM" id="SSF48726">
    <property type="entry name" value="Immunoglobulin"/>
    <property type="match status" value="1"/>
</dbReference>
<evidence type="ECO:0000256" key="1">
    <source>
        <dbReference type="ARBA" id="ARBA00022729"/>
    </source>
</evidence>
<sequence length="131" mass="14298">MEQPHDKKDPASKRPHPVCLSVLPALRTHPSAQLGPLGGDAMIPTLTALLCLGLSLGPRTHVQAGPLPKPTLWAEPGSVIIWRSPVIIWCQGTLEAQEYRLDKEGSSAPWDRQNPLEPKNKARFSIPSMTV</sequence>
<dbReference type="GO" id="GO:0019221">
    <property type="term" value="P:cytokine-mediated signaling pathway"/>
    <property type="evidence" value="ECO:0007669"/>
    <property type="project" value="TreeGrafter"/>
</dbReference>
<organism evidence="5">
    <name type="scientific">Pongo abelii</name>
    <name type="common">Sumatran orangutan</name>
    <name type="synonym">Pongo pygmaeus abelii</name>
    <dbReference type="NCBI Taxonomy" id="9601"/>
    <lineage>
        <taxon>Eukaryota</taxon>
        <taxon>Metazoa</taxon>
        <taxon>Chordata</taxon>
        <taxon>Craniata</taxon>
        <taxon>Vertebrata</taxon>
        <taxon>Euteleostomi</taxon>
        <taxon>Mammalia</taxon>
        <taxon>Eutheria</taxon>
        <taxon>Euarchontoglires</taxon>
        <taxon>Primates</taxon>
        <taxon>Haplorrhini</taxon>
        <taxon>Catarrhini</taxon>
        <taxon>Hominidae</taxon>
        <taxon>Pongo</taxon>
    </lineage>
</organism>
<keyword evidence="2" id="KW-1015">Disulfide bond</keyword>
<dbReference type="InterPro" id="IPR013783">
    <property type="entry name" value="Ig-like_fold"/>
</dbReference>
<dbReference type="GO" id="GO:0032396">
    <property type="term" value="F:inhibitory MHC class I receptor activity"/>
    <property type="evidence" value="ECO:0007669"/>
    <property type="project" value="TreeGrafter"/>
</dbReference>
<dbReference type="GO" id="GO:0005886">
    <property type="term" value="C:plasma membrane"/>
    <property type="evidence" value="ECO:0007669"/>
    <property type="project" value="TreeGrafter"/>
</dbReference>
<feature type="region of interest" description="Disordered" evidence="4">
    <location>
        <begin position="104"/>
        <end position="131"/>
    </location>
</feature>
<keyword evidence="3" id="KW-0393">Immunoglobulin domain</keyword>
<dbReference type="InterPro" id="IPR050412">
    <property type="entry name" value="Ig-like_Receptors_ImmuneReg"/>
</dbReference>